<dbReference type="GO" id="GO:0032221">
    <property type="term" value="C:Rpd3S complex"/>
    <property type="evidence" value="ECO:0007669"/>
    <property type="project" value="TreeGrafter"/>
</dbReference>
<feature type="domain" description="MRG" evidence="9">
    <location>
        <begin position="123"/>
        <end position="320"/>
    </location>
</feature>
<evidence type="ECO:0000256" key="7">
    <source>
        <dbReference type="ARBA" id="ARBA00023242"/>
    </source>
</evidence>
<evidence type="ECO:0000259" key="9">
    <source>
        <dbReference type="Pfam" id="PF05712"/>
    </source>
</evidence>
<name>A0A316Z719_9BASI</name>
<keyword evidence="5" id="KW-0805">Transcription regulation</keyword>
<dbReference type="Pfam" id="PF05712">
    <property type="entry name" value="MRG"/>
    <property type="match status" value="1"/>
</dbReference>
<dbReference type="GO" id="GO:0006325">
    <property type="term" value="P:chromatin organization"/>
    <property type="evidence" value="ECO:0007669"/>
    <property type="project" value="UniProtKB-KW"/>
</dbReference>
<feature type="compositionally biased region" description="Basic and acidic residues" evidence="8">
    <location>
        <begin position="104"/>
        <end position="116"/>
    </location>
</feature>
<dbReference type="InterPro" id="IPR053820">
    <property type="entry name" value="MSL3_chromo-like"/>
</dbReference>
<evidence type="ECO:0000313" key="12">
    <source>
        <dbReference type="Proteomes" id="UP000245946"/>
    </source>
</evidence>
<dbReference type="InterPro" id="IPR038217">
    <property type="entry name" value="MRG_C_sf"/>
</dbReference>
<keyword evidence="6" id="KW-0804">Transcription</keyword>
<reference evidence="11 12" key="1">
    <citation type="journal article" date="2018" name="Mol. Biol. Evol.">
        <title>Broad Genomic Sampling Reveals a Smut Pathogenic Ancestry of the Fungal Clade Ustilaginomycotina.</title>
        <authorList>
            <person name="Kijpornyongpan T."/>
            <person name="Mondo S.J."/>
            <person name="Barry K."/>
            <person name="Sandor L."/>
            <person name="Lee J."/>
            <person name="Lipzen A."/>
            <person name="Pangilinan J."/>
            <person name="LaButti K."/>
            <person name="Hainaut M."/>
            <person name="Henrissat B."/>
            <person name="Grigoriev I.V."/>
            <person name="Spatafora J.W."/>
            <person name="Aime M.C."/>
        </authorList>
    </citation>
    <scope>NUCLEOTIDE SEQUENCE [LARGE SCALE GENOMIC DNA]</scope>
    <source>
        <strain evidence="11 12">MCA 4186</strain>
    </source>
</reference>
<dbReference type="AlphaFoldDB" id="A0A316Z719"/>
<dbReference type="Pfam" id="PF22732">
    <property type="entry name" value="MSL3_chromo-like"/>
    <property type="match status" value="1"/>
</dbReference>
<dbReference type="PANTHER" id="PTHR10880:SF15">
    <property type="entry name" value="MSL COMPLEX SUBUNIT 3"/>
    <property type="match status" value="1"/>
</dbReference>
<evidence type="ECO:0000259" key="10">
    <source>
        <dbReference type="Pfam" id="PF22732"/>
    </source>
</evidence>
<dbReference type="InterPro" id="IPR026541">
    <property type="entry name" value="MRG_dom"/>
</dbReference>
<dbReference type="InterPro" id="IPR008676">
    <property type="entry name" value="MRG"/>
</dbReference>
<dbReference type="InterPro" id="IPR016197">
    <property type="entry name" value="Chromo-like_dom_sf"/>
</dbReference>
<keyword evidence="4" id="KW-0156">Chromatin regulator</keyword>
<dbReference type="Gene3D" id="2.30.30.140">
    <property type="match status" value="1"/>
</dbReference>
<dbReference type="PROSITE" id="PS51640">
    <property type="entry name" value="MRG"/>
    <property type="match status" value="1"/>
</dbReference>
<dbReference type="SUPFAM" id="SSF54160">
    <property type="entry name" value="Chromo domain-like"/>
    <property type="match status" value="1"/>
</dbReference>
<comment type="subcellular location">
    <subcellularLocation>
        <location evidence="1">Nucleus</location>
    </subcellularLocation>
</comment>
<accession>A0A316Z719</accession>
<organism evidence="11 12">
    <name type="scientific">Tilletiopsis washingtonensis</name>
    <dbReference type="NCBI Taxonomy" id="58919"/>
    <lineage>
        <taxon>Eukaryota</taxon>
        <taxon>Fungi</taxon>
        <taxon>Dikarya</taxon>
        <taxon>Basidiomycota</taxon>
        <taxon>Ustilaginomycotina</taxon>
        <taxon>Exobasidiomycetes</taxon>
        <taxon>Entylomatales</taxon>
        <taxon>Entylomatales incertae sedis</taxon>
        <taxon>Tilletiopsis</taxon>
    </lineage>
</organism>
<dbReference type="PANTHER" id="PTHR10880">
    <property type="entry name" value="MORTALITY FACTOR 4-LIKE PROTEIN"/>
    <property type="match status" value="1"/>
</dbReference>
<proteinExistence type="inferred from homology"/>
<dbReference type="GO" id="GO:0035267">
    <property type="term" value="C:NuA4 histone acetyltransferase complex"/>
    <property type="evidence" value="ECO:0007669"/>
    <property type="project" value="TreeGrafter"/>
</dbReference>
<evidence type="ECO:0000256" key="5">
    <source>
        <dbReference type="ARBA" id="ARBA00023015"/>
    </source>
</evidence>
<evidence type="ECO:0000256" key="8">
    <source>
        <dbReference type="SAM" id="MobiDB-lite"/>
    </source>
</evidence>
<evidence type="ECO:0000256" key="2">
    <source>
        <dbReference type="ARBA" id="ARBA00009093"/>
    </source>
</evidence>
<dbReference type="PIRSF" id="PIRSF038133">
    <property type="entry name" value="HAT_Nua4_EAF3/MRG15"/>
    <property type="match status" value="1"/>
</dbReference>
<keyword evidence="12" id="KW-1185">Reference proteome</keyword>
<dbReference type="STRING" id="58919.A0A316Z719"/>
<dbReference type="RefSeq" id="XP_025597037.1">
    <property type="nucleotide sequence ID" value="XM_025742920.1"/>
</dbReference>
<protein>
    <recommendedName>
        <fullName evidence="3">Chromatin modification-related protein EAF3</fullName>
    </recommendedName>
</protein>
<evidence type="ECO:0000313" key="11">
    <source>
        <dbReference type="EMBL" id="PWN96758.1"/>
    </source>
</evidence>
<evidence type="ECO:0000256" key="4">
    <source>
        <dbReference type="ARBA" id="ARBA00022853"/>
    </source>
</evidence>
<evidence type="ECO:0000256" key="6">
    <source>
        <dbReference type="ARBA" id="ARBA00023163"/>
    </source>
</evidence>
<dbReference type="Proteomes" id="UP000245946">
    <property type="component" value="Unassembled WGS sequence"/>
</dbReference>
<dbReference type="GeneID" id="37270464"/>
<dbReference type="Gene3D" id="1.10.274.30">
    <property type="entry name" value="MRG domain"/>
    <property type="match status" value="1"/>
</dbReference>
<evidence type="ECO:0000256" key="1">
    <source>
        <dbReference type="ARBA" id="ARBA00004123"/>
    </source>
</evidence>
<dbReference type="EMBL" id="KZ819298">
    <property type="protein sequence ID" value="PWN96758.1"/>
    <property type="molecule type" value="Genomic_DNA"/>
</dbReference>
<feature type="region of interest" description="Disordered" evidence="8">
    <location>
        <begin position="89"/>
        <end position="134"/>
    </location>
</feature>
<keyword evidence="7" id="KW-0539">Nucleus</keyword>
<sequence>MSLAFAVDEKVLCFHGPLIYPAKVLKAEKWTGDDNASGATGPHFRVHYLGWKQTWDEWVPPTRLLKHTDANLAKQRALQDAQRASNAAALAASSAGADATSSERAGEGRRRGRESTDTAGARKRKREERGTVEREEEYIKRPEIKIALPDALKLQLVDDWENVTKKNLLVPLPRTPSVRTILSDYRAFYLARKDRSSRSPSVLDEVLLGLTLYFDRSLGANLLYRFERAQYLELQKEHAAKKEERRGAGRKRGDGDAEAGEWKASDVYGAEHLLRLFVNLPGIIAHTTMDAPSVALLKEHLGDFLAYVAKEQSRLFTAYEAAPAARS</sequence>
<comment type="similarity">
    <text evidence="2">Belongs to the MRG family.</text>
</comment>
<feature type="compositionally biased region" description="Low complexity" evidence="8">
    <location>
        <begin position="89"/>
        <end position="103"/>
    </location>
</feature>
<dbReference type="GO" id="GO:0006355">
    <property type="term" value="P:regulation of DNA-templated transcription"/>
    <property type="evidence" value="ECO:0007669"/>
    <property type="project" value="InterPro"/>
</dbReference>
<feature type="domain" description="MSL3 chromodomain-like" evidence="10">
    <location>
        <begin position="5"/>
        <end position="79"/>
    </location>
</feature>
<dbReference type="OrthoDB" id="124855at2759"/>
<evidence type="ECO:0000256" key="3">
    <source>
        <dbReference type="ARBA" id="ARBA00018505"/>
    </source>
</evidence>
<gene>
    <name evidence="11" type="ORF">FA09DRAFT_331217</name>
</gene>